<feature type="transmembrane region" description="Helical" evidence="1">
    <location>
        <begin position="123"/>
        <end position="142"/>
    </location>
</feature>
<dbReference type="InterPro" id="IPR013783">
    <property type="entry name" value="Ig-like_fold"/>
</dbReference>
<gene>
    <name evidence="2" type="ordered locus">Acid_3145</name>
</gene>
<accession>Q022H7</accession>
<dbReference type="InterPro" id="IPR041916">
    <property type="entry name" value="Anti_sigma_zinc_sf"/>
</dbReference>
<protein>
    <recommendedName>
        <fullName evidence="3">Zinc-finger domain-containing protein</fullName>
    </recommendedName>
</protein>
<keyword evidence="1" id="KW-1133">Transmembrane helix</keyword>
<keyword evidence="1" id="KW-0472">Membrane</keyword>
<dbReference type="Gene3D" id="1.10.10.1320">
    <property type="entry name" value="Anti-sigma factor, zinc-finger domain"/>
    <property type="match status" value="1"/>
</dbReference>
<dbReference type="STRING" id="234267.Acid_3145"/>
<dbReference type="OrthoDB" id="5185837at2"/>
<evidence type="ECO:0000256" key="1">
    <source>
        <dbReference type="SAM" id="Phobius"/>
    </source>
</evidence>
<sequence length="365" mass="38954">MIEAAHLTEQQFSGFRHRTLEPADLLAVDRHLAVCAGCRDRLASQSGAFTETSALRTLLSEHLDYDQTVAAAHGSAGAAIQQHLAECAMCRDEVEDLRQFRSELAAAPGKVIAMPSPKPRWRILAFVAIAAGLLLAAGLTVFRQPGTPVAQVRPAAVQPVEAAIPPDQLAAVQLALSTHRLERAPVLDGLITKRGVLLGAPGEPKSFAVRAPVGTTVLNSRPVFRWESVPGASKYVVAVFDDHFQKVAESPAVTAAEWTPEQPVARGRIYNWQVTAYIGTRTLRSPVPPAPEARFQVVSADTAAQIETARRDHAGNHPLLAVLLANAGALDESALELDALAASDPATAQSLRQSLQAIRHSAPRP</sequence>
<dbReference type="KEGG" id="sus:Acid_3145"/>
<name>Q022H7_SOLUE</name>
<proteinExistence type="predicted"/>
<reference evidence="2" key="1">
    <citation type="submission" date="2006-10" db="EMBL/GenBank/DDBJ databases">
        <title>Complete sequence of Solibacter usitatus Ellin6076.</title>
        <authorList>
            <consortium name="US DOE Joint Genome Institute"/>
            <person name="Copeland A."/>
            <person name="Lucas S."/>
            <person name="Lapidus A."/>
            <person name="Barry K."/>
            <person name="Detter J.C."/>
            <person name="Glavina del Rio T."/>
            <person name="Hammon N."/>
            <person name="Israni S."/>
            <person name="Dalin E."/>
            <person name="Tice H."/>
            <person name="Pitluck S."/>
            <person name="Thompson L.S."/>
            <person name="Brettin T."/>
            <person name="Bruce D."/>
            <person name="Han C."/>
            <person name="Tapia R."/>
            <person name="Gilna P."/>
            <person name="Schmutz J."/>
            <person name="Larimer F."/>
            <person name="Land M."/>
            <person name="Hauser L."/>
            <person name="Kyrpides N."/>
            <person name="Mikhailova N."/>
            <person name="Janssen P.H."/>
            <person name="Kuske C.R."/>
            <person name="Richardson P."/>
        </authorList>
    </citation>
    <scope>NUCLEOTIDE SEQUENCE</scope>
    <source>
        <strain evidence="2">Ellin6076</strain>
    </source>
</reference>
<dbReference type="EMBL" id="CP000473">
    <property type="protein sequence ID" value="ABJ84123.1"/>
    <property type="molecule type" value="Genomic_DNA"/>
</dbReference>
<dbReference type="AlphaFoldDB" id="Q022H7"/>
<evidence type="ECO:0000313" key="2">
    <source>
        <dbReference type="EMBL" id="ABJ84123.1"/>
    </source>
</evidence>
<evidence type="ECO:0008006" key="3">
    <source>
        <dbReference type="Google" id="ProtNLM"/>
    </source>
</evidence>
<organism evidence="2">
    <name type="scientific">Solibacter usitatus (strain Ellin6076)</name>
    <dbReference type="NCBI Taxonomy" id="234267"/>
    <lineage>
        <taxon>Bacteria</taxon>
        <taxon>Pseudomonadati</taxon>
        <taxon>Acidobacteriota</taxon>
        <taxon>Terriglobia</taxon>
        <taxon>Bryobacterales</taxon>
        <taxon>Solibacteraceae</taxon>
        <taxon>Candidatus Solibacter</taxon>
    </lineage>
</organism>
<keyword evidence="1" id="KW-0812">Transmembrane</keyword>
<dbReference type="HOGENOM" id="CLU_758406_0_0_0"/>
<dbReference type="InParanoid" id="Q022H7"/>
<dbReference type="Gene3D" id="2.60.40.10">
    <property type="entry name" value="Immunoglobulins"/>
    <property type="match status" value="1"/>
</dbReference>